<dbReference type="Proteomes" id="UP000235371">
    <property type="component" value="Unassembled WGS sequence"/>
</dbReference>
<dbReference type="GeneID" id="36595363"/>
<evidence type="ECO:0000313" key="2">
    <source>
        <dbReference type="EMBL" id="PMD54726.1"/>
    </source>
</evidence>
<feature type="region of interest" description="Disordered" evidence="1">
    <location>
        <begin position="305"/>
        <end position="353"/>
    </location>
</feature>
<dbReference type="AlphaFoldDB" id="A0A2J6SVC5"/>
<dbReference type="EMBL" id="KZ613859">
    <property type="protein sequence ID" value="PMD54726.1"/>
    <property type="molecule type" value="Genomic_DNA"/>
</dbReference>
<name>A0A2J6SVC5_9HELO</name>
<organism evidence="2 3">
    <name type="scientific">Hyaloscypha bicolor E</name>
    <dbReference type="NCBI Taxonomy" id="1095630"/>
    <lineage>
        <taxon>Eukaryota</taxon>
        <taxon>Fungi</taxon>
        <taxon>Dikarya</taxon>
        <taxon>Ascomycota</taxon>
        <taxon>Pezizomycotina</taxon>
        <taxon>Leotiomycetes</taxon>
        <taxon>Helotiales</taxon>
        <taxon>Hyaloscyphaceae</taxon>
        <taxon>Hyaloscypha</taxon>
        <taxon>Hyaloscypha bicolor</taxon>
    </lineage>
</organism>
<feature type="compositionally biased region" description="Basic and acidic residues" evidence="1">
    <location>
        <begin position="343"/>
        <end position="353"/>
    </location>
</feature>
<feature type="compositionally biased region" description="Polar residues" evidence="1">
    <location>
        <begin position="371"/>
        <end position="381"/>
    </location>
</feature>
<reference evidence="2 3" key="1">
    <citation type="submission" date="2016-04" db="EMBL/GenBank/DDBJ databases">
        <title>A degradative enzymes factory behind the ericoid mycorrhizal symbiosis.</title>
        <authorList>
            <consortium name="DOE Joint Genome Institute"/>
            <person name="Martino E."/>
            <person name="Morin E."/>
            <person name="Grelet G."/>
            <person name="Kuo A."/>
            <person name="Kohler A."/>
            <person name="Daghino S."/>
            <person name="Barry K."/>
            <person name="Choi C."/>
            <person name="Cichocki N."/>
            <person name="Clum A."/>
            <person name="Copeland A."/>
            <person name="Hainaut M."/>
            <person name="Haridas S."/>
            <person name="Labutti K."/>
            <person name="Lindquist E."/>
            <person name="Lipzen A."/>
            <person name="Khouja H.-R."/>
            <person name="Murat C."/>
            <person name="Ohm R."/>
            <person name="Olson A."/>
            <person name="Spatafora J."/>
            <person name="Veneault-Fourrey C."/>
            <person name="Henrissat B."/>
            <person name="Grigoriev I."/>
            <person name="Martin F."/>
            <person name="Perotto S."/>
        </authorList>
    </citation>
    <scope>NUCLEOTIDE SEQUENCE [LARGE SCALE GENOMIC DNA]</scope>
    <source>
        <strain evidence="2 3">E</strain>
    </source>
</reference>
<gene>
    <name evidence="2" type="ORF">K444DRAFT_667378</name>
</gene>
<dbReference type="RefSeq" id="XP_024731630.1">
    <property type="nucleotide sequence ID" value="XM_024887287.1"/>
</dbReference>
<dbReference type="InParanoid" id="A0A2J6SVC5"/>
<keyword evidence="3" id="KW-1185">Reference proteome</keyword>
<feature type="region of interest" description="Disordered" evidence="1">
    <location>
        <begin position="362"/>
        <end position="381"/>
    </location>
</feature>
<evidence type="ECO:0000313" key="3">
    <source>
        <dbReference type="Proteomes" id="UP000235371"/>
    </source>
</evidence>
<feature type="compositionally biased region" description="Basic and acidic residues" evidence="1">
    <location>
        <begin position="416"/>
        <end position="427"/>
    </location>
</feature>
<proteinExistence type="predicted"/>
<feature type="region of interest" description="Disordered" evidence="1">
    <location>
        <begin position="193"/>
        <end position="230"/>
    </location>
</feature>
<sequence length="445" mass="49916">MNCMVPLTPVFRALPRSLIEWGSRQQLNNRIQVGIRLLEQAGGPKEIPIEKGYAMFPTGLLGRYSPGPQTSPRHLRKPLCPSIAVPRRADGWRIDINVLQAMRRLLHLSPTKFPTRCPGSGNSRLLFLSFVPSCPLAQDIHSSNPYNICANIIIDIPQADALEQKQQQKPMSTVRPDPHPRGTMIPMQIQGEADRERQAGRQARRPKTNGANHVGPWAIVGPSARDPEIQSSRTEGDALQHSQTAPRTFLWSRCAHHPLHHRTLAVPSTNHHHHHHRYCTTPRDAPLEATAWRLKPRKSLWAAVGPRVRRARASQSQMPAADQTRGESRRMKRGGAGHPPLHGIDEQHSERASECSATLGRDCWEPEKSSSTRLACSRSNSRNFTSHTLHLTDVSVHGARPRWGQQMSLLLPPPRRRPDQTRPDQTKPNRLPTSLSEGHEHPVMP</sequence>
<evidence type="ECO:0000256" key="1">
    <source>
        <dbReference type="SAM" id="MobiDB-lite"/>
    </source>
</evidence>
<feature type="region of interest" description="Disordered" evidence="1">
    <location>
        <begin position="406"/>
        <end position="445"/>
    </location>
</feature>
<protein>
    <submittedName>
        <fullName evidence="2">Uncharacterized protein</fullName>
    </submittedName>
</protein>
<accession>A0A2J6SVC5</accession>